<dbReference type="EMBL" id="CP003378">
    <property type="protein sequence ID" value="AFZ71006.1"/>
    <property type="molecule type" value="Genomic_DNA"/>
</dbReference>
<dbReference type="STRING" id="1056495.Calag_1292"/>
<dbReference type="HOGENOM" id="CLU_2127707_0_0_2"/>
<dbReference type="KEGG" id="clg:Calag_1292"/>
<gene>
    <name evidence="1" type="ordered locus">Calag_1292</name>
</gene>
<evidence type="ECO:0000313" key="2">
    <source>
        <dbReference type="Proteomes" id="UP000010469"/>
    </source>
</evidence>
<dbReference type="InParanoid" id="L0AAU5"/>
<name>L0AAU5_CALLD</name>
<dbReference type="AlphaFoldDB" id="L0AAU5"/>
<organism evidence="1 2">
    <name type="scientific">Caldisphaera lagunensis (strain DSM 15908 / JCM 11604 / ANMR 0165 / IC-154)</name>
    <dbReference type="NCBI Taxonomy" id="1056495"/>
    <lineage>
        <taxon>Archaea</taxon>
        <taxon>Thermoproteota</taxon>
        <taxon>Thermoprotei</taxon>
        <taxon>Acidilobales</taxon>
        <taxon>Caldisphaeraceae</taxon>
        <taxon>Caldisphaera</taxon>
    </lineage>
</organism>
<reference evidence="2" key="1">
    <citation type="submission" date="2012-03" db="EMBL/GenBank/DDBJ databases">
        <title>Complete genome of Caldisphaera lagunensis DSM 15908.</title>
        <authorList>
            <person name="Lucas S."/>
            <person name="Copeland A."/>
            <person name="Lapidus A."/>
            <person name="Glavina del Rio T."/>
            <person name="Dalin E."/>
            <person name="Tice H."/>
            <person name="Bruce D."/>
            <person name="Goodwin L."/>
            <person name="Pitluck S."/>
            <person name="Peters L."/>
            <person name="Mikhailova N."/>
            <person name="Teshima H."/>
            <person name="Kyrpides N."/>
            <person name="Mavromatis K."/>
            <person name="Ivanova N."/>
            <person name="Brettin T."/>
            <person name="Detter J.C."/>
            <person name="Han C."/>
            <person name="Larimer F."/>
            <person name="Land M."/>
            <person name="Hauser L."/>
            <person name="Markowitz V."/>
            <person name="Cheng J.-F."/>
            <person name="Hugenholtz P."/>
            <person name="Woyke T."/>
            <person name="Wu D."/>
            <person name="Spring S."/>
            <person name="Schroeder M."/>
            <person name="Brambilla E."/>
            <person name="Klenk H.-P."/>
            <person name="Eisen J.A."/>
        </authorList>
    </citation>
    <scope>NUCLEOTIDE SEQUENCE [LARGE SCALE GENOMIC DNA]</scope>
    <source>
        <strain evidence="2">DSM 15908 / JCM 11604 / IC-154</strain>
    </source>
</reference>
<dbReference type="RefSeq" id="WP_015232903.1">
    <property type="nucleotide sequence ID" value="NC_019791.1"/>
</dbReference>
<dbReference type="GeneID" id="14212552"/>
<evidence type="ECO:0000313" key="1">
    <source>
        <dbReference type="EMBL" id="AFZ71006.1"/>
    </source>
</evidence>
<dbReference type="eggNOG" id="arCOG08851">
    <property type="taxonomic scope" value="Archaea"/>
</dbReference>
<sequence length="113" mass="13186">MFKEIAEDIINSINSDLNGYIIDKREINVMDLNKLINMSGIEKLVKRVDMDKIIVLYINEDLILNKCLYDGCSKIQDTIQKKACAKECFKEQLKIFKEEIIKNLRETAKNLDK</sequence>
<dbReference type="Proteomes" id="UP000010469">
    <property type="component" value="Chromosome"/>
</dbReference>
<protein>
    <submittedName>
        <fullName evidence="1">Uncharacterized protein</fullName>
    </submittedName>
</protein>
<keyword evidence="2" id="KW-1185">Reference proteome</keyword>
<accession>L0AAU5</accession>
<proteinExistence type="predicted"/>